<evidence type="ECO:0000256" key="4">
    <source>
        <dbReference type="ARBA" id="ARBA00022989"/>
    </source>
</evidence>
<feature type="region of interest" description="Disordered" evidence="10">
    <location>
        <begin position="188"/>
        <end position="238"/>
    </location>
</feature>
<keyword evidence="5 9" id="KW-0297">G-protein coupled receptor</keyword>
<dbReference type="InterPro" id="IPR000276">
    <property type="entry name" value="GPCR_Rhodpsn"/>
</dbReference>
<keyword evidence="4 11" id="KW-1133">Transmembrane helix</keyword>
<evidence type="ECO:0000256" key="1">
    <source>
        <dbReference type="ARBA" id="ARBA00004141"/>
    </source>
</evidence>
<keyword evidence="14" id="KW-1185">Reference proteome</keyword>
<evidence type="ECO:0000256" key="7">
    <source>
        <dbReference type="ARBA" id="ARBA00023170"/>
    </source>
</evidence>
<evidence type="ECO:0000256" key="6">
    <source>
        <dbReference type="ARBA" id="ARBA00023136"/>
    </source>
</evidence>
<dbReference type="Proteomes" id="UP000019118">
    <property type="component" value="Unassembled WGS sequence"/>
</dbReference>
<dbReference type="GO" id="GO:0004983">
    <property type="term" value="F:neuropeptide Y receptor activity"/>
    <property type="evidence" value="ECO:0007669"/>
    <property type="project" value="InterPro"/>
</dbReference>
<feature type="compositionally biased region" description="Polar residues" evidence="10">
    <location>
        <begin position="200"/>
        <end position="238"/>
    </location>
</feature>
<dbReference type="EnsemblMetazoa" id="XM_019903444.1">
    <property type="protein sequence ID" value="XP_019759003.1"/>
    <property type="gene ID" value="LOC109536956"/>
</dbReference>
<sequence length="381" mass="43369">MLSRRLRSITNFFLANLAGADLCVALFCIYQNLLIYMIDSWILGNFLCKMYMFIQSLSNTASIFILVVICTERYFAILYPIKCKQILTANRLKIIICIVWTLCVLYSIPKLIFASAILNGNETVCILNRQLYNSKWFDMIHFGLFYVVPLGVMSLLYSRIAVCLWHSSQQLKKQLDASSNSSQYKTLCRQQSSRKRNDKSIATNGATPCGTPQSPYSKPQLQIRTSGSSTHASNGNSPAYSENVLKARKGVIKMLIIMVGAFAICNLPVHARKMWQYWSPNYQGNSNFSAVLTPLTALCTYFNSSVNPLLYAFLSKNFRRGMREILFCKWLRKKRNSSFHHKMSTRTPRGIFQRQSSTRSTLKGINVTTVTVMHECSSDEV</sequence>
<dbReference type="PANTHER" id="PTHR24243:SF224">
    <property type="entry name" value="G-PROTEIN COUPLED RECEPTOR 19-RELATED"/>
    <property type="match status" value="1"/>
</dbReference>
<evidence type="ECO:0000313" key="13">
    <source>
        <dbReference type="EnsemblMetazoa" id="XP_019759005.1"/>
    </source>
</evidence>
<comment type="subcellular location">
    <subcellularLocation>
        <location evidence="1">Membrane</location>
        <topology evidence="1">Multi-pass membrane protein</topology>
    </subcellularLocation>
</comment>
<keyword evidence="8 9" id="KW-0807">Transducer</keyword>
<dbReference type="AlphaFoldDB" id="A0AAR5PD61"/>
<dbReference type="EnsemblMetazoa" id="XM_019903445.1">
    <property type="protein sequence ID" value="XP_019759004.1"/>
    <property type="gene ID" value="LOC109536956"/>
</dbReference>
<keyword evidence="6 11" id="KW-0472">Membrane</keyword>
<dbReference type="Gene3D" id="1.20.1070.10">
    <property type="entry name" value="Rhodopsin 7-helix transmembrane proteins"/>
    <property type="match status" value="1"/>
</dbReference>
<dbReference type="EnsemblMetazoa" id="XM_019903446.1">
    <property type="protein sequence ID" value="XP_019759005.1"/>
    <property type="gene ID" value="LOC109536956"/>
</dbReference>
<accession>A0AAR5PD61</accession>
<reference evidence="13" key="2">
    <citation type="submission" date="2024-08" db="UniProtKB">
        <authorList>
            <consortium name="EnsemblMetazoa"/>
        </authorList>
    </citation>
    <scope>IDENTIFICATION</scope>
</reference>
<dbReference type="PRINTS" id="PR00237">
    <property type="entry name" value="GPCRRHODOPSN"/>
</dbReference>
<feature type="transmembrane region" description="Helical" evidence="11">
    <location>
        <begin position="291"/>
        <end position="314"/>
    </location>
</feature>
<dbReference type="SUPFAM" id="SSF81321">
    <property type="entry name" value="Family A G protein-coupled receptor-like"/>
    <property type="match status" value="1"/>
</dbReference>
<feature type="transmembrane region" description="Helical" evidence="11">
    <location>
        <begin position="92"/>
        <end position="119"/>
    </location>
</feature>
<evidence type="ECO:0000256" key="8">
    <source>
        <dbReference type="ARBA" id="ARBA00023224"/>
    </source>
</evidence>
<feature type="domain" description="G-protein coupled receptors family 1 profile" evidence="12">
    <location>
        <begin position="1"/>
        <end position="311"/>
    </location>
</feature>
<evidence type="ECO:0000256" key="9">
    <source>
        <dbReference type="RuleBase" id="RU000688"/>
    </source>
</evidence>
<evidence type="ECO:0000256" key="11">
    <source>
        <dbReference type="SAM" id="Phobius"/>
    </source>
</evidence>
<evidence type="ECO:0000256" key="3">
    <source>
        <dbReference type="ARBA" id="ARBA00022692"/>
    </source>
</evidence>
<evidence type="ECO:0000259" key="12">
    <source>
        <dbReference type="PROSITE" id="PS50262"/>
    </source>
</evidence>
<comment type="similarity">
    <text evidence="2 9">Belongs to the G-protein coupled receptor 1 family.</text>
</comment>
<dbReference type="PROSITE" id="PS50262">
    <property type="entry name" value="G_PROTEIN_RECEP_F1_2"/>
    <property type="match status" value="1"/>
</dbReference>
<dbReference type="Pfam" id="PF00001">
    <property type="entry name" value="7tm_1"/>
    <property type="match status" value="1"/>
</dbReference>
<evidence type="ECO:0000313" key="14">
    <source>
        <dbReference type="Proteomes" id="UP000019118"/>
    </source>
</evidence>
<feature type="transmembrane region" description="Helical" evidence="11">
    <location>
        <begin position="12"/>
        <end position="38"/>
    </location>
</feature>
<keyword evidence="3 9" id="KW-0812">Transmembrane</keyword>
<organism evidence="13 14">
    <name type="scientific">Dendroctonus ponderosae</name>
    <name type="common">Mountain pine beetle</name>
    <dbReference type="NCBI Taxonomy" id="77166"/>
    <lineage>
        <taxon>Eukaryota</taxon>
        <taxon>Metazoa</taxon>
        <taxon>Ecdysozoa</taxon>
        <taxon>Arthropoda</taxon>
        <taxon>Hexapoda</taxon>
        <taxon>Insecta</taxon>
        <taxon>Pterygota</taxon>
        <taxon>Neoptera</taxon>
        <taxon>Endopterygota</taxon>
        <taxon>Coleoptera</taxon>
        <taxon>Polyphaga</taxon>
        <taxon>Cucujiformia</taxon>
        <taxon>Curculionidae</taxon>
        <taxon>Scolytinae</taxon>
        <taxon>Dendroctonus</taxon>
    </lineage>
</organism>
<evidence type="ECO:0000256" key="10">
    <source>
        <dbReference type="SAM" id="MobiDB-lite"/>
    </source>
</evidence>
<dbReference type="PANTHER" id="PTHR24243">
    <property type="entry name" value="G-PROTEIN COUPLED RECEPTOR"/>
    <property type="match status" value="1"/>
</dbReference>
<dbReference type="GeneID" id="109536956"/>
<dbReference type="PRINTS" id="PR01012">
    <property type="entry name" value="NRPEPTIDEYR"/>
</dbReference>
<feature type="transmembrane region" description="Helical" evidence="11">
    <location>
        <begin position="50"/>
        <end position="71"/>
    </location>
</feature>
<feature type="transmembrane region" description="Helical" evidence="11">
    <location>
        <begin position="139"/>
        <end position="165"/>
    </location>
</feature>
<evidence type="ECO:0000256" key="2">
    <source>
        <dbReference type="ARBA" id="ARBA00010663"/>
    </source>
</evidence>
<dbReference type="KEGG" id="dpa:109536956"/>
<dbReference type="PROSITE" id="PS00237">
    <property type="entry name" value="G_PROTEIN_RECEP_F1_1"/>
    <property type="match status" value="1"/>
</dbReference>
<dbReference type="InterPro" id="IPR017452">
    <property type="entry name" value="GPCR_Rhodpsn_7TM"/>
</dbReference>
<proteinExistence type="inferred from homology"/>
<name>A0AAR5PD61_DENPD</name>
<reference evidence="14" key="1">
    <citation type="journal article" date="2013" name="Genome Biol.">
        <title>Draft genome of the mountain pine beetle, Dendroctonus ponderosae Hopkins, a major forest pest.</title>
        <authorList>
            <person name="Keeling C.I."/>
            <person name="Yuen M.M."/>
            <person name="Liao N.Y."/>
            <person name="Docking T.R."/>
            <person name="Chan S.K."/>
            <person name="Taylor G.A."/>
            <person name="Palmquist D.L."/>
            <person name="Jackman S.D."/>
            <person name="Nguyen A."/>
            <person name="Li M."/>
            <person name="Henderson H."/>
            <person name="Janes J.K."/>
            <person name="Zhao Y."/>
            <person name="Pandoh P."/>
            <person name="Moore R."/>
            <person name="Sperling F.A."/>
            <person name="Huber D.P."/>
            <person name="Birol I."/>
            <person name="Jones S.J."/>
            <person name="Bohlmann J."/>
        </authorList>
    </citation>
    <scope>NUCLEOTIDE SEQUENCE</scope>
</reference>
<evidence type="ECO:0000256" key="5">
    <source>
        <dbReference type="ARBA" id="ARBA00023040"/>
    </source>
</evidence>
<protein>
    <recommendedName>
        <fullName evidence="12">G-protein coupled receptors family 1 profile domain-containing protein</fullName>
    </recommendedName>
</protein>
<dbReference type="InterPro" id="IPR000611">
    <property type="entry name" value="NPY_rcpt"/>
</dbReference>
<keyword evidence="7 9" id="KW-0675">Receptor</keyword>
<dbReference type="GO" id="GO:0005886">
    <property type="term" value="C:plasma membrane"/>
    <property type="evidence" value="ECO:0007669"/>
    <property type="project" value="TreeGrafter"/>
</dbReference>
<feature type="transmembrane region" description="Helical" evidence="11">
    <location>
        <begin position="251"/>
        <end position="271"/>
    </location>
</feature>